<evidence type="ECO:0000259" key="1">
    <source>
        <dbReference type="PROSITE" id="PS50405"/>
    </source>
</evidence>
<dbReference type="PANTHER" id="PTHR44051:SF8">
    <property type="entry name" value="GLUTATHIONE S-TRANSFERASE GSTA"/>
    <property type="match status" value="1"/>
</dbReference>
<dbReference type="FunFam" id="1.20.1050.10:FF:000046">
    <property type="entry name" value="Glutathione S-transferase rho"/>
    <property type="match status" value="1"/>
</dbReference>
<keyword evidence="3" id="KW-1185">Reference proteome</keyword>
<dbReference type="Gene3D" id="1.20.1050.10">
    <property type="match status" value="1"/>
</dbReference>
<dbReference type="EMBL" id="JADWDJ010000020">
    <property type="protein sequence ID" value="KAG5265032.1"/>
    <property type="molecule type" value="Genomic_DNA"/>
</dbReference>
<dbReference type="PROSITE" id="PS50405">
    <property type="entry name" value="GST_CTER"/>
    <property type="match status" value="1"/>
</dbReference>
<sequence>MNPMLPSCTLRASSGPRVLTPLIPEGQTQQALMYQRMFEGQILHQKVSDIVYYNLCVPEEERHDSTMKRNMETLAAELKMWEAYMEKMGPDSYLAGKAFSLADVLVFPVVAYAVRYGMSQERYPRLGAYYNILKDRPSVKATWPPHWLEGPGSDTIKAL</sequence>
<protein>
    <recommendedName>
        <fullName evidence="1">GST C-terminal domain-containing protein</fullName>
    </recommendedName>
</protein>
<organism evidence="2 3">
    <name type="scientific">Alosa alosa</name>
    <name type="common">allis shad</name>
    <dbReference type="NCBI Taxonomy" id="278164"/>
    <lineage>
        <taxon>Eukaryota</taxon>
        <taxon>Metazoa</taxon>
        <taxon>Chordata</taxon>
        <taxon>Craniata</taxon>
        <taxon>Vertebrata</taxon>
        <taxon>Euteleostomi</taxon>
        <taxon>Actinopterygii</taxon>
        <taxon>Neopterygii</taxon>
        <taxon>Teleostei</taxon>
        <taxon>Clupei</taxon>
        <taxon>Clupeiformes</taxon>
        <taxon>Clupeoidei</taxon>
        <taxon>Clupeidae</taxon>
        <taxon>Alosa</taxon>
    </lineage>
</organism>
<evidence type="ECO:0000313" key="2">
    <source>
        <dbReference type="EMBL" id="KAG5265032.1"/>
    </source>
</evidence>
<evidence type="ECO:0000313" key="3">
    <source>
        <dbReference type="Proteomes" id="UP000823561"/>
    </source>
</evidence>
<reference evidence="2" key="1">
    <citation type="submission" date="2020-10" db="EMBL/GenBank/DDBJ databases">
        <title>Chromosome-scale genome assembly of the Allis shad, Alosa alosa.</title>
        <authorList>
            <person name="Margot Z."/>
            <person name="Christophe K."/>
            <person name="Cabau C."/>
            <person name="Louis A."/>
            <person name="Berthelot C."/>
            <person name="Parey E."/>
            <person name="Roest Crollius H."/>
            <person name="Montfort J."/>
            <person name="Robinson-Rechavi M."/>
            <person name="Bucao C."/>
            <person name="Bouchez O."/>
            <person name="Gislard M."/>
            <person name="Lluch J."/>
            <person name="Milhes M."/>
            <person name="Lampietro C."/>
            <person name="Lopez Roques C."/>
            <person name="Donnadieu C."/>
            <person name="Braasch I."/>
            <person name="Desvignes T."/>
            <person name="Postlethwait J."/>
            <person name="Bobe J."/>
            <person name="Guiguen Y."/>
        </authorList>
    </citation>
    <scope>NUCLEOTIDE SEQUENCE</scope>
    <source>
        <strain evidence="2">M-15738</strain>
        <tissue evidence="2">Blood</tissue>
    </source>
</reference>
<gene>
    <name evidence="2" type="ORF">AALO_G00260690</name>
</gene>
<proteinExistence type="predicted"/>
<dbReference type="AlphaFoldDB" id="A0AAV6FUV7"/>
<dbReference type="PANTHER" id="PTHR44051">
    <property type="entry name" value="GLUTATHIONE S-TRANSFERASE-RELATED"/>
    <property type="match status" value="1"/>
</dbReference>
<accession>A0AAV6FUV7</accession>
<dbReference type="SUPFAM" id="SSF47616">
    <property type="entry name" value="GST C-terminal domain-like"/>
    <property type="match status" value="1"/>
</dbReference>
<dbReference type="CDD" id="cd00299">
    <property type="entry name" value="GST_C_family"/>
    <property type="match status" value="1"/>
</dbReference>
<dbReference type="InterPro" id="IPR010987">
    <property type="entry name" value="Glutathione-S-Trfase_C-like"/>
</dbReference>
<dbReference type="InterPro" id="IPR004046">
    <property type="entry name" value="GST_C"/>
</dbReference>
<comment type="caution">
    <text evidence="2">The sequence shown here is derived from an EMBL/GenBank/DDBJ whole genome shotgun (WGS) entry which is preliminary data.</text>
</comment>
<dbReference type="InterPro" id="IPR036282">
    <property type="entry name" value="Glutathione-S-Trfase_C_sf"/>
</dbReference>
<feature type="domain" description="GST C-terminal" evidence="1">
    <location>
        <begin position="26"/>
        <end position="159"/>
    </location>
</feature>
<name>A0AAV6FUV7_9TELE</name>
<dbReference type="Proteomes" id="UP000823561">
    <property type="component" value="Chromosome 20"/>
</dbReference>
<dbReference type="Pfam" id="PF14497">
    <property type="entry name" value="GST_C_3"/>
    <property type="match status" value="1"/>
</dbReference>